<evidence type="ECO:0000313" key="2">
    <source>
        <dbReference type="EMBL" id="KAK8765177.1"/>
    </source>
</evidence>
<comment type="caution">
    <text evidence="2">The sequence shown here is derived from an EMBL/GenBank/DDBJ whole genome shotgun (WGS) entry which is preliminary data.</text>
</comment>
<dbReference type="EMBL" id="JARKHS020027649">
    <property type="protein sequence ID" value="KAK8765177.1"/>
    <property type="molecule type" value="Genomic_DNA"/>
</dbReference>
<dbReference type="AlphaFoldDB" id="A0AAQ4DRT7"/>
<keyword evidence="3" id="KW-1185">Reference proteome</keyword>
<dbReference type="Proteomes" id="UP001321473">
    <property type="component" value="Unassembled WGS sequence"/>
</dbReference>
<reference evidence="2 3" key="1">
    <citation type="journal article" date="2023" name="Arcadia Sci">
        <title>De novo assembly of a long-read Amblyomma americanum tick genome.</title>
        <authorList>
            <person name="Chou S."/>
            <person name="Poskanzer K.E."/>
            <person name="Rollins M."/>
            <person name="Thuy-Boun P.S."/>
        </authorList>
    </citation>
    <scope>NUCLEOTIDE SEQUENCE [LARGE SCALE GENOMIC DNA]</scope>
    <source>
        <strain evidence="2">F_SG_1</strain>
        <tissue evidence="2">Salivary glands</tissue>
    </source>
</reference>
<protein>
    <submittedName>
        <fullName evidence="2">Uncharacterized protein</fullName>
    </submittedName>
</protein>
<organism evidence="2 3">
    <name type="scientific">Amblyomma americanum</name>
    <name type="common">Lone star tick</name>
    <dbReference type="NCBI Taxonomy" id="6943"/>
    <lineage>
        <taxon>Eukaryota</taxon>
        <taxon>Metazoa</taxon>
        <taxon>Ecdysozoa</taxon>
        <taxon>Arthropoda</taxon>
        <taxon>Chelicerata</taxon>
        <taxon>Arachnida</taxon>
        <taxon>Acari</taxon>
        <taxon>Parasitiformes</taxon>
        <taxon>Ixodida</taxon>
        <taxon>Ixodoidea</taxon>
        <taxon>Ixodidae</taxon>
        <taxon>Amblyomminae</taxon>
        <taxon>Amblyomma</taxon>
    </lineage>
</organism>
<gene>
    <name evidence="2" type="ORF">V5799_032214</name>
</gene>
<feature type="region of interest" description="Disordered" evidence="1">
    <location>
        <begin position="101"/>
        <end position="121"/>
    </location>
</feature>
<proteinExistence type="predicted"/>
<sequence length="201" mass="22005">MGSKVGHGRNGTSENILFEGSECYGPAEINLQGALGSKIDEDNILWGTGGGRLPGLPGRVCKLRSPGLVQGAAAAMFFFLQPDPPRVSVGEVPGTSGLQQAQVRYPSGGTPPGMKRRRRRSWGRRTWLVTQPLHRSSQRWCRAVQLSSRGSRGQWRCASCWWRHSGPMTSWKLAMLTTLCFTHASWSTAARQQKSAASLLQ</sequence>
<name>A0AAQ4DRT7_AMBAM</name>
<evidence type="ECO:0000313" key="3">
    <source>
        <dbReference type="Proteomes" id="UP001321473"/>
    </source>
</evidence>
<evidence type="ECO:0000256" key="1">
    <source>
        <dbReference type="SAM" id="MobiDB-lite"/>
    </source>
</evidence>
<accession>A0AAQ4DRT7</accession>